<accession>A0A2U8E1R1</accession>
<name>A0A2U8E1R1_9BACT</name>
<dbReference type="KEGG" id="elut:CKA38_05715"/>
<sequence>MRLGTVIGRVTMTLQEPIYKGGRVLLVQPLGRADIAALSNAKLQTQTVPKLANVSTLVAYDQLGADIGHIVGFTEGAEATAPFTADAPVDAYIACIVDQIDYHPPKS</sequence>
<dbReference type="Pfam" id="PF03319">
    <property type="entry name" value="EutN_CcmL"/>
    <property type="match status" value="1"/>
</dbReference>
<dbReference type="AlphaFoldDB" id="A0A2U8E1R1"/>
<evidence type="ECO:0000256" key="1">
    <source>
        <dbReference type="ARBA" id="ARBA00024322"/>
    </source>
</evidence>
<dbReference type="InterPro" id="IPR004992">
    <property type="entry name" value="EutN_CcmL"/>
</dbReference>
<proteinExistence type="predicted"/>
<dbReference type="PROSITE" id="PS51932">
    <property type="entry name" value="BMV"/>
    <property type="match status" value="1"/>
</dbReference>
<keyword evidence="2" id="KW-1283">Bacterial microcompartment</keyword>
<dbReference type="RefSeq" id="WP_108824628.1">
    <property type="nucleotide sequence ID" value="NZ_CP023004.1"/>
</dbReference>
<organism evidence="3 4">
    <name type="scientific">Ereboglobus luteus</name>
    <dbReference type="NCBI Taxonomy" id="1796921"/>
    <lineage>
        <taxon>Bacteria</taxon>
        <taxon>Pseudomonadati</taxon>
        <taxon>Verrucomicrobiota</taxon>
        <taxon>Opitutia</taxon>
        <taxon>Opitutales</taxon>
        <taxon>Opitutaceae</taxon>
        <taxon>Ereboglobus</taxon>
    </lineage>
</organism>
<evidence type="ECO:0000313" key="3">
    <source>
        <dbReference type="EMBL" id="AWI08818.1"/>
    </source>
</evidence>
<dbReference type="Proteomes" id="UP000244896">
    <property type="component" value="Chromosome"/>
</dbReference>
<protein>
    <recommendedName>
        <fullName evidence="5">Ethanolamine utilization protein EutN</fullName>
    </recommendedName>
</protein>
<dbReference type="EMBL" id="CP023004">
    <property type="protein sequence ID" value="AWI08818.1"/>
    <property type="molecule type" value="Genomic_DNA"/>
</dbReference>
<dbReference type="PANTHER" id="PTHR36539">
    <property type="entry name" value="ETHANOLAMINE UTILIZATION PROTEIN EUTN"/>
    <property type="match status" value="1"/>
</dbReference>
<evidence type="ECO:0000256" key="2">
    <source>
        <dbReference type="ARBA" id="ARBA00024446"/>
    </source>
</evidence>
<evidence type="ECO:0000313" key="4">
    <source>
        <dbReference type="Proteomes" id="UP000244896"/>
    </source>
</evidence>
<dbReference type="GO" id="GO:0031469">
    <property type="term" value="C:bacterial microcompartment"/>
    <property type="evidence" value="ECO:0007669"/>
    <property type="project" value="UniProtKB-SubCell"/>
</dbReference>
<keyword evidence="4" id="KW-1185">Reference proteome</keyword>
<dbReference type="InterPro" id="IPR036677">
    <property type="entry name" value="EutN_CcmL_sf"/>
</dbReference>
<dbReference type="PANTHER" id="PTHR36539:SF1">
    <property type="entry name" value="BACTERIAL MICROCOMPARTMENT SHELL VERTEX PROTEIN EUTN"/>
    <property type="match status" value="1"/>
</dbReference>
<evidence type="ECO:0008006" key="5">
    <source>
        <dbReference type="Google" id="ProtNLM"/>
    </source>
</evidence>
<reference evidence="3 4" key="1">
    <citation type="journal article" date="2018" name="Syst. Appl. Microbiol.">
        <title>Ereboglobus luteus gen. nov. sp. nov. from cockroach guts, and new insights into the oxygen relationship of the genera Opitutus and Didymococcus (Verrucomicrobia: Opitutaceae).</title>
        <authorList>
            <person name="Tegtmeier D."/>
            <person name="Belitz A."/>
            <person name="Radek R."/>
            <person name="Heimerl T."/>
            <person name="Brune A."/>
        </authorList>
    </citation>
    <scope>NUCLEOTIDE SEQUENCE [LARGE SCALE GENOMIC DNA]</scope>
    <source>
        <strain evidence="3 4">Ho45</strain>
    </source>
</reference>
<gene>
    <name evidence="3" type="ORF">CKA38_05715</name>
</gene>
<comment type="subcellular location">
    <subcellularLocation>
        <location evidence="1">Bacterial microcompartment</location>
    </subcellularLocation>
</comment>
<dbReference type="SUPFAM" id="SSF159133">
    <property type="entry name" value="EutN/CcmL-like"/>
    <property type="match status" value="1"/>
</dbReference>
<dbReference type="OrthoDB" id="196153at2"/>
<dbReference type="Gene3D" id="2.40.50.220">
    <property type="entry name" value="EutN/Ccml"/>
    <property type="match status" value="1"/>
</dbReference>